<dbReference type="EMBL" id="GBBI01000064">
    <property type="protein sequence ID" value="JAC18648.1"/>
    <property type="molecule type" value="mRNA"/>
</dbReference>
<proteinExistence type="evidence at transcript level"/>
<feature type="domain" description="Endonuclease/exonuclease/phosphatase" evidence="1">
    <location>
        <begin position="22"/>
        <end position="230"/>
    </location>
</feature>
<dbReference type="GO" id="GO:0003824">
    <property type="term" value="F:catalytic activity"/>
    <property type="evidence" value="ECO:0007669"/>
    <property type="project" value="InterPro"/>
</dbReference>
<dbReference type="InterPro" id="IPR005135">
    <property type="entry name" value="Endo/exonuclease/phosphatase"/>
</dbReference>
<reference evidence="2" key="1">
    <citation type="journal article" date="2014" name="PLoS Negl. Trop. Dis.">
        <title>An updated insight into the Sialotranscriptome of Triatoma infestans: developmental stage and geographic variations.</title>
        <authorList>
            <person name="Schwarz A."/>
            <person name="Medrano-Mercado N."/>
            <person name="Schaub G.A."/>
            <person name="Struchiner C.J."/>
            <person name="Bargues M.D."/>
            <person name="Levy M.Z."/>
            <person name="Ribeiro J.M."/>
        </authorList>
    </citation>
    <scope>NUCLEOTIDE SEQUENCE</scope>
    <source>
        <strain evidence="2">Chile</strain>
        <tissue evidence="2">Salivary glands</tissue>
    </source>
</reference>
<dbReference type="InterPro" id="IPR036691">
    <property type="entry name" value="Endo/exonu/phosph_ase_sf"/>
</dbReference>
<dbReference type="SUPFAM" id="SSF56219">
    <property type="entry name" value="DNase I-like"/>
    <property type="match status" value="1"/>
</dbReference>
<protein>
    <submittedName>
        <fullName evidence="2">Putative pol-like protein</fullName>
    </submittedName>
</protein>
<feature type="non-terminal residue" evidence="2">
    <location>
        <position position="1"/>
    </location>
</feature>
<name>A0A023FCT4_TRIIF</name>
<sequence>FSFGYWTVNGFSSLSYLSDSEIFQLKNIDVLCFSETWLNSVNSAIFPSFLNNYDYYFVNAVKVHKKGRASGGLIIFLKKDLCSFVQVLISKPWFLCLLININAELYVVGLVYWKPGNDNNCLIDDLEIELNNIMMNYNDVNVIIGGDYNAKVGLLNSFNSDDDMFLNSNLYGNRSSLDIDIDVRGKKLVDVFESFGMFISNGRTLGDFPAKYTFLGKQGCSIIDMVWLSANCIPFIQDFEIINNIHTSDHFICLLTLINNEKEEQLNVALDSVDPVLSLNRNFISSTEFTLRLEGSSGIYFNSECVSQLNDNFITSMHLIMKDCGMLKSIKLGSTSFSSKKLWYNFDCLVAKKNMNKFLKLCYKNSFRAEYLNRYLGSKTMYKKVIKISKKLYYDNLTLVIRDIHNSSEFWGAIRKFRKKKVCNNKLSIEQWENFYQRMLPAVPYDDSLFISTFNPDLDGDITLDELL</sequence>
<evidence type="ECO:0000259" key="1">
    <source>
        <dbReference type="Pfam" id="PF03372"/>
    </source>
</evidence>
<feature type="non-terminal residue" evidence="2">
    <location>
        <position position="468"/>
    </location>
</feature>
<organism evidence="2">
    <name type="scientific">Triatoma infestans</name>
    <name type="common">Assassin bug</name>
    <dbReference type="NCBI Taxonomy" id="30076"/>
    <lineage>
        <taxon>Eukaryota</taxon>
        <taxon>Metazoa</taxon>
        <taxon>Ecdysozoa</taxon>
        <taxon>Arthropoda</taxon>
        <taxon>Hexapoda</taxon>
        <taxon>Insecta</taxon>
        <taxon>Pterygota</taxon>
        <taxon>Neoptera</taxon>
        <taxon>Paraneoptera</taxon>
        <taxon>Hemiptera</taxon>
        <taxon>Heteroptera</taxon>
        <taxon>Panheteroptera</taxon>
        <taxon>Cimicomorpha</taxon>
        <taxon>Reduviidae</taxon>
        <taxon>Triatominae</taxon>
        <taxon>Triatoma</taxon>
    </lineage>
</organism>
<dbReference type="Pfam" id="PF03372">
    <property type="entry name" value="Exo_endo_phos"/>
    <property type="match status" value="1"/>
</dbReference>
<evidence type="ECO:0000313" key="2">
    <source>
        <dbReference type="EMBL" id="JAC18648.1"/>
    </source>
</evidence>
<accession>A0A023FCT4</accession>
<dbReference type="AlphaFoldDB" id="A0A023FCT4"/>
<dbReference type="Gene3D" id="3.60.10.10">
    <property type="entry name" value="Endonuclease/exonuclease/phosphatase"/>
    <property type="match status" value="1"/>
</dbReference>